<dbReference type="Gene3D" id="2.170.130.30">
    <property type="match status" value="1"/>
</dbReference>
<dbReference type="PROSITE" id="PS51257">
    <property type="entry name" value="PROKAR_LIPOPROTEIN"/>
    <property type="match status" value="1"/>
</dbReference>
<feature type="signal peptide" evidence="1">
    <location>
        <begin position="1"/>
        <end position="22"/>
    </location>
</feature>
<dbReference type="EMBL" id="SJPJ01000001">
    <property type="protein sequence ID" value="TWT81867.1"/>
    <property type="molecule type" value="Genomic_DNA"/>
</dbReference>
<organism evidence="3 4">
    <name type="scientific">Novipirellula herctigrandis</name>
    <dbReference type="NCBI Taxonomy" id="2527986"/>
    <lineage>
        <taxon>Bacteria</taxon>
        <taxon>Pseudomonadati</taxon>
        <taxon>Planctomycetota</taxon>
        <taxon>Planctomycetia</taxon>
        <taxon>Pirellulales</taxon>
        <taxon>Pirellulaceae</taxon>
        <taxon>Novipirellula</taxon>
    </lineage>
</organism>
<dbReference type="Proteomes" id="UP000315010">
    <property type="component" value="Unassembled WGS sequence"/>
</dbReference>
<evidence type="ECO:0000313" key="4">
    <source>
        <dbReference type="Proteomes" id="UP000315010"/>
    </source>
</evidence>
<dbReference type="Pfam" id="PF14478">
    <property type="entry name" value="DUF4430"/>
    <property type="match status" value="1"/>
</dbReference>
<protein>
    <recommendedName>
        <fullName evidence="2">Transcobalamin-like C-terminal domain-containing protein</fullName>
    </recommendedName>
</protein>
<proteinExistence type="predicted"/>
<evidence type="ECO:0000259" key="2">
    <source>
        <dbReference type="Pfam" id="PF14478"/>
    </source>
</evidence>
<dbReference type="AlphaFoldDB" id="A0A5C5Z4D5"/>
<dbReference type="RefSeq" id="WP_146398025.1">
    <property type="nucleotide sequence ID" value="NZ_SJPJ01000001.1"/>
</dbReference>
<dbReference type="OrthoDB" id="278441at2"/>
<keyword evidence="1" id="KW-0732">Signal</keyword>
<keyword evidence="4" id="KW-1185">Reference proteome</keyword>
<reference evidence="3 4" key="1">
    <citation type="submission" date="2019-02" db="EMBL/GenBank/DDBJ databases">
        <title>Deep-cultivation of Planctomycetes and their phenomic and genomic characterization uncovers novel biology.</title>
        <authorList>
            <person name="Wiegand S."/>
            <person name="Jogler M."/>
            <person name="Boedeker C."/>
            <person name="Pinto D."/>
            <person name="Vollmers J."/>
            <person name="Rivas-Marin E."/>
            <person name="Kohn T."/>
            <person name="Peeters S.H."/>
            <person name="Heuer A."/>
            <person name="Rast P."/>
            <person name="Oberbeckmann S."/>
            <person name="Bunk B."/>
            <person name="Jeske O."/>
            <person name="Meyerdierks A."/>
            <person name="Storesund J.E."/>
            <person name="Kallscheuer N."/>
            <person name="Luecker S."/>
            <person name="Lage O.M."/>
            <person name="Pohl T."/>
            <person name="Merkel B.J."/>
            <person name="Hornburger P."/>
            <person name="Mueller R.-W."/>
            <person name="Bruemmer F."/>
            <person name="Labrenz M."/>
            <person name="Spormann A.M."/>
            <person name="Op Den Camp H."/>
            <person name="Overmann J."/>
            <person name="Amann R."/>
            <person name="Jetten M.S.M."/>
            <person name="Mascher T."/>
            <person name="Medema M.H."/>
            <person name="Devos D.P."/>
            <person name="Kaster A.-K."/>
            <person name="Ovreas L."/>
            <person name="Rohde M."/>
            <person name="Galperin M.Y."/>
            <person name="Jogler C."/>
        </authorList>
    </citation>
    <scope>NUCLEOTIDE SEQUENCE [LARGE SCALE GENOMIC DNA]</scope>
    <source>
        <strain evidence="3 4">CA13</strain>
    </source>
</reference>
<feature type="domain" description="Transcobalamin-like C-terminal" evidence="2">
    <location>
        <begin position="59"/>
        <end position="128"/>
    </location>
</feature>
<accession>A0A5C5Z4D5</accession>
<comment type="caution">
    <text evidence="3">The sequence shown here is derived from an EMBL/GenBank/DDBJ whole genome shotgun (WGS) entry which is preliminary data.</text>
</comment>
<name>A0A5C5Z4D5_9BACT</name>
<evidence type="ECO:0000256" key="1">
    <source>
        <dbReference type="SAM" id="SignalP"/>
    </source>
</evidence>
<evidence type="ECO:0000313" key="3">
    <source>
        <dbReference type="EMBL" id="TWT81867.1"/>
    </source>
</evidence>
<gene>
    <name evidence="3" type="ORF">CA13_33210</name>
</gene>
<dbReference type="InterPro" id="IPR027954">
    <property type="entry name" value="Transcobalamin-like_C"/>
</dbReference>
<feature type="chain" id="PRO_5022746199" description="Transcobalamin-like C-terminal domain-containing protein" evidence="1">
    <location>
        <begin position="23"/>
        <end position="153"/>
    </location>
</feature>
<sequence length="153" mass="16404" precursor="true">MNKTHFIVLLSVSFLIAGCNRATVEPSAEEITTEAGTVTVVIQSSEGERQTEVDNVLPGATVESVMRSIEEVPITINGSGVTAFVSKMDGVETESTKGWTYMVNDEYVNKGIGSVMLVPPATVTWTYGTYEQTIGNKVDTSNDESATTQASQE</sequence>